<dbReference type="AlphaFoldDB" id="A0A2M7TGA5"/>
<dbReference type="PANTHER" id="PTHR42146:SF1">
    <property type="entry name" value="OLIGORIBONUCLEASE NRNB"/>
    <property type="match status" value="1"/>
</dbReference>
<dbReference type="GO" id="GO:0003676">
    <property type="term" value="F:nucleic acid binding"/>
    <property type="evidence" value="ECO:0007669"/>
    <property type="project" value="InterPro"/>
</dbReference>
<dbReference type="Gene3D" id="3.10.310.30">
    <property type="match status" value="1"/>
</dbReference>
<feature type="domain" description="DHHA1" evidence="2">
    <location>
        <begin position="212"/>
        <end position="270"/>
    </location>
</feature>
<evidence type="ECO:0000259" key="2">
    <source>
        <dbReference type="Pfam" id="PF02272"/>
    </source>
</evidence>
<dbReference type="EMBL" id="PFNM01000025">
    <property type="protein sequence ID" value="PIZ45031.1"/>
    <property type="molecule type" value="Genomic_DNA"/>
</dbReference>
<organism evidence="3 4">
    <name type="scientific">Candidatus Wolfebacteria bacterium CG_4_10_14_0_2_um_filter_39_18</name>
    <dbReference type="NCBI Taxonomy" id="1975061"/>
    <lineage>
        <taxon>Bacteria</taxon>
        <taxon>Candidatus Wolfeibacteriota</taxon>
    </lineage>
</organism>
<dbReference type="InterPro" id="IPR038763">
    <property type="entry name" value="DHH_sf"/>
</dbReference>
<dbReference type="InterPro" id="IPR001667">
    <property type="entry name" value="DDH_dom"/>
</dbReference>
<proteinExistence type="predicted"/>
<accession>A0A2M7TGA5</accession>
<evidence type="ECO:0000313" key="4">
    <source>
        <dbReference type="Proteomes" id="UP000230553"/>
    </source>
</evidence>
<evidence type="ECO:0000313" key="3">
    <source>
        <dbReference type="EMBL" id="PIZ45031.1"/>
    </source>
</evidence>
<gene>
    <name evidence="3" type="ORF">COY31_01185</name>
</gene>
<dbReference type="SUPFAM" id="SSF64182">
    <property type="entry name" value="DHH phosphoesterases"/>
    <property type="match status" value="1"/>
</dbReference>
<dbReference type="PANTHER" id="PTHR42146">
    <property type="entry name" value="3',5'-CYCLIC-NUCLEOTIDE PHOSPHODIESTERASE"/>
    <property type="match status" value="1"/>
</dbReference>
<name>A0A2M7TGA5_9BACT</name>
<comment type="caution">
    <text evidence="3">The sequence shown here is derived from an EMBL/GenBank/DDBJ whole genome shotgun (WGS) entry which is preliminary data.</text>
</comment>
<evidence type="ECO:0000259" key="1">
    <source>
        <dbReference type="Pfam" id="PF01368"/>
    </source>
</evidence>
<dbReference type="InterPro" id="IPR003156">
    <property type="entry name" value="DHHA1_dom"/>
</dbReference>
<dbReference type="Proteomes" id="UP000230553">
    <property type="component" value="Unassembled WGS sequence"/>
</dbReference>
<dbReference type="Pfam" id="PF01368">
    <property type="entry name" value="DHH"/>
    <property type="match status" value="1"/>
</dbReference>
<sequence length="276" mass="31543">MKNIVILYHNDLDGFGAAWAAWKKFGDKADYLAVDFGKSMPVGLKNKEVYILDFCYSETETRAILKNNKKLIVIDHHITQKDTIKILKEYIWDIKRAGCVLSWKYFHYGKKIPKLIEYVEDIDLWSFKLKDTREIIPFLEALPRDFKIWDKVISEMENKNKFSEYLKKGKVIAGFVEKIIKILASNSEDAIFEGKKASVVNSPIFNSELGEYLLKKTKNSVVIIWSLKNGGIRVSLRSLKGVDVSKLAQKYGGGGHKQAAGFSLDGGQQIPWRTIK</sequence>
<reference evidence="4" key="1">
    <citation type="submission" date="2017-09" db="EMBL/GenBank/DDBJ databases">
        <title>Depth-based differentiation of microbial function through sediment-hosted aquifers and enrichment of novel symbionts in the deep terrestrial subsurface.</title>
        <authorList>
            <person name="Probst A.J."/>
            <person name="Ladd B."/>
            <person name="Jarett J.K."/>
            <person name="Geller-Mcgrath D.E."/>
            <person name="Sieber C.M.K."/>
            <person name="Emerson J.B."/>
            <person name="Anantharaman K."/>
            <person name="Thomas B.C."/>
            <person name="Malmstrom R."/>
            <person name="Stieglmeier M."/>
            <person name="Klingl A."/>
            <person name="Woyke T."/>
            <person name="Ryan C.M."/>
            <person name="Banfield J.F."/>
        </authorList>
    </citation>
    <scope>NUCLEOTIDE SEQUENCE [LARGE SCALE GENOMIC DNA]</scope>
</reference>
<protein>
    <submittedName>
        <fullName evidence="3">Uncharacterized protein</fullName>
    </submittedName>
</protein>
<feature type="domain" description="DDH" evidence="1">
    <location>
        <begin position="3"/>
        <end position="109"/>
    </location>
</feature>
<dbReference type="Pfam" id="PF02272">
    <property type="entry name" value="DHHA1"/>
    <property type="match status" value="1"/>
</dbReference>
<dbReference type="InterPro" id="IPR052968">
    <property type="entry name" value="Nucleotide_metab_enz"/>
</dbReference>